<keyword evidence="4" id="KW-0997">Cell inner membrane</keyword>
<dbReference type="InterPro" id="IPR051199">
    <property type="entry name" value="LPS_LOS_Heptosyltrfase"/>
</dbReference>
<comment type="catalytic activity">
    <reaction evidence="13">
        <text>an alpha-Kdo-(2-&gt;4)-alpha-Kdo-(2-&gt;6)-lipid A + ADP-L-glycero-beta-D-manno-heptose = an L-alpha-D-Hep-(1-&gt;5)-[alpha-Kdo-(2-&gt;4)]-alpha-Kdo-(2-&gt;6)-lipid A + ADP + H(+)</text>
        <dbReference type="Rhea" id="RHEA:74067"/>
        <dbReference type="ChEBI" id="CHEBI:15378"/>
        <dbReference type="ChEBI" id="CHEBI:61506"/>
        <dbReference type="ChEBI" id="CHEBI:176431"/>
        <dbReference type="ChEBI" id="CHEBI:193068"/>
        <dbReference type="ChEBI" id="CHEBI:456216"/>
        <dbReference type="EC" id="2.4.99.23"/>
    </reaction>
</comment>
<comment type="similarity">
    <text evidence="9">Belongs to the glycosyltransferase 9 family.</text>
</comment>
<evidence type="ECO:0000256" key="1">
    <source>
        <dbReference type="ARBA" id="ARBA00004515"/>
    </source>
</evidence>
<keyword evidence="3" id="KW-1003">Cell membrane</keyword>
<dbReference type="InterPro" id="IPR002201">
    <property type="entry name" value="Glyco_trans_9"/>
</dbReference>
<comment type="pathway">
    <text evidence="2">Bacterial outer membrane biogenesis; LPS core biosynthesis.</text>
</comment>
<comment type="subcellular location">
    <subcellularLocation>
        <location evidence="1">Cell inner membrane</location>
        <topology evidence="1">Peripheral membrane protein</topology>
        <orientation evidence="1">Cytoplasmic side</orientation>
    </subcellularLocation>
</comment>
<evidence type="ECO:0000313" key="15">
    <source>
        <dbReference type="Proteomes" id="UP000266091"/>
    </source>
</evidence>
<evidence type="ECO:0000256" key="3">
    <source>
        <dbReference type="ARBA" id="ARBA00022475"/>
    </source>
</evidence>
<dbReference type="PANTHER" id="PTHR30160:SF19">
    <property type="entry name" value="LIPOPOLYSACCHARIDE HEPTOSYLTRANSFERASE 1"/>
    <property type="match status" value="1"/>
</dbReference>
<name>A0A388SDB0_9BURK</name>
<dbReference type="NCBIfam" id="TIGR02193">
    <property type="entry name" value="heptsyl_trn_I"/>
    <property type="match status" value="1"/>
</dbReference>
<evidence type="ECO:0000256" key="5">
    <source>
        <dbReference type="ARBA" id="ARBA00022676"/>
    </source>
</evidence>
<comment type="caution">
    <text evidence="14">The sequence shown here is derived from an EMBL/GenBank/DDBJ whole genome shotgun (WGS) entry which is preliminary data.</text>
</comment>
<keyword evidence="8" id="KW-0472">Membrane</keyword>
<dbReference type="AlphaFoldDB" id="A0A388SDB0"/>
<dbReference type="EMBL" id="BGZJ01000001">
    <property type="protein sequence ID" value="GBO93420.1"/>
    <property type="molecule type" value="Genomic_DNA"/>
</dbReference>
<keyword evidence="15" id="KW-1185">Reference proteome</keyword>
<dbReference type="PANTHER" id="PTHR30160">
    <property type="entry name" value="TETRAACYLDISACCHARIDE 4'-KINASE-RELATED"/>
    <property type="match status" value="1"/>
</dbReference>
<dbReference type="CDD" id="cd03789">
    <property type="entry name" value="GT9_LPS_heptosyltransferase"/>
    <property type="match status" value="1"/>
</dbReference>
<dbReference type="GO" id="GO:0005829">
    <property type="term" value="C:cytosol"/>
    <property type="evidence" value="ECO:0007669"/>
    <property type="project" value="TreeGrafter"/>
</dbReference>
<evidence type="ECO:0000256" key="6">
    <source>
        <dbReference type="ARBA" id="ARBA00022679"/>
    </source>
</evidence>
<evidence type="ECO:0000256" key="2">
    <source>
        <dbReference type="ARBA" id="ARBA00004713"/>
    </source>
</evidence>
<evidence type="ECO:0000256" key="9">
    <source>
        <dbReference type="ARBA" id="ARBA00043995"/>
    </source>
</evidence>
<evidence type="ECO:0000313" key="14">
    <source>
        <dbReference type="EMBL" id="GBO93420.1"/>
    </source>
</evidence>
<evidence type="ECO:0000256" key="11">
    <source>
        <dbReference type="ARBA" id="ARBA00044190"/>
    </source>
</evidence>
<evidence type="ECO:0000256" key="7">
    <source>
        <dbReference type="ARBA" id="ARBA00022985"/>
    </source>
</evidence>
<dbReference type="GO" id="GO:0008713">
    <property type="term" value="F:ADP-heptose-lipopolysaccharide heptosyltransferase activity"/>
    <property type="evidence" value="ECO:0007669"/>
    <property type="project" value="TreeGrafter"/>
</dbReference>
<evidence type="ECO:0000256" key="4">
    <source>
        <dbReference type="ARBA" id="ARBA00022519"/>
    </source>
</evidence>
<dbReference type="Pfam" id="PF01075">
    <property type="entry name" value="Glyco_transf_9"/>
    <property type="match status" value="1"/>
</dbReference>
<dbReference type="RefSeq" id="WP_116269801.1">
    <property type="nucleotide sequence ID" value="NZ_BGZJ01000001.1"/>
</dbReference>
<evidence type="ECO:0000256" key="10">
    <source>
        <dbReference type="ARBA" id="ARBA00044041"/>
    </source>
</evidence>
<protein>
    <recommendedName>
        <fullName evidence="11">Lipopolysaccharide heptosyltransferase 1</fullName>
        <ecNumber evidence="10">2.4.99.23</ecNumber>
    </recommendedName>
    <alternativeName>
        <fullName evidence="12">ADP-heptose:lipopolysaccharide heptosyltransferase I</fullName>
    </alternativeName>
</protein>
<accession>A0A388SDB0</accession>
<reference evidence="14 15" key="1">
    <citation type="journal article" date="2018" name="Int. J. Syst. Evol. Microbiol.">
        <title>Mesosutterella multiformis gen. nov., sp. nov., a member of the family Sutterellaceae and Sutterella megalosphaeroides sp. nov., isolated from human faeces.</title>
        <authorList>
            <person name="Sakamoto M."/>
            <person name="Ikeyama N."/>
            <person name="Kunihiro T."/>
            <person name="Iino T."/>
            <person name="Yuki M."/>
            <person name="Ohkuma M."/>
        </authorList>
    </citation>
    <scope>NUCLEOTIDE SEQUENCE [LARGE SCALE GENOMIC DNA]</scope>
    <source>
        <strain evidence="14 15">4NBBH2</strain>
    </source>
</reference>
<keyword evidence="6 14" id="KW-0808">Transferase</keyword>
<keyword evidence="5" id="KW-0328">Glycosyltransferase</keyword>
<sequence>MKILIIKSSSMGDVVHALPVAFDIAQHFPDAVIDWVAEESFRDIPRLSPFVGDIIQTAFRRWQKHPTAAETWHEAGAVKRRLCDARYDIVIDLQGLARTGLVTHWAHAPKAAGFSFGCVREWPAALFYSSGMRFPLEETMGAVHRYRALAAAALGYKAEGRPRFGLKTFRPNPMPLPGAYAALAVNTSQARKLWPEENWIEVARQLSEHGLSSVLFWGNDEEKQRVERIAKQAPGCIVAPRLPLADIASVLADASIVVGVDTGISHLGAALGRPTIGIFVQTSLEKVPIVGDAEYVNLGGPGQMPTVDDVMQQCGGFLK</sequence>
<dbReference type="SUPFAM" id="SSF53756">
    <property type="entry name" value="UDP-Glycosyltransferase/glycogen phosphorylase"/>
    <property type="match status" value="1"/>
</dbReference>
<dbReference type="InterPro" id="IPR011908">
    <property type="entry name" value="LipoPS_heptosylTferase-I"/>
</dbReference>
<evidence type="ECO:0000256" key="8">
    <source>
        <dbReference type="ARBA" id="ARBA00023136"/>
    </source>
</evidence>
<dbReference type="EC" id="2.4.99.23" evidence="10"/>
<dbReference type="OrthoDB" id="9767552at2"/>
<dbReference type="Proteomes" id="UP000266091">
    <property type="component" value="Unassembled WGS sequence"/>
</dbReference>
<gene>
    <name evidence="14" type="ORF">MESMUL_07740</name>
</gene>
<dbReference type="GO" id="GO:0005886">
    <property type="term" value="C:plasma membrane"/>
    <property type="evidence" value="ECO:0007669"/>
    <property type="project" value="UniProtKB-SubCell"/>
</dbReference>
<dbReference type="Gene3D" id="3.40.50.2000">
    <property type="entry name" value="Glycogen Phosphorylase B"/>
    <property type="match status" value="2"/>
</dbReference>
<evidence type="ECO:0000256" key="12">
    <source>
        <dbReference type="ARBA" id="ARBA00044330"/>
    </source>
</evidence>
<organism evidence="14 15">
    <name type="scientific">Mesosutterella multiformis</name>
    <dbReference type="NCBI Taxonomy" id="2259133"/>
    <lineage>
        <taxon>Bacteria</taxon>
        <taxon>Pseudomonadati</taxon>
        <taxon>Pseudomonadota</taxon>
        <taxon>Betaproteobacteria</taxon>
        <taxon>Burkholderiales</taxon>
        <taxon>Sutterellaceae</taxon>
        <taxon>Mesosutterella</taxon>
    </lineage>
</organism>
<dbReference type="GO" id="GO:0009244">
    <property type="term" value="P:lipopolysaccharide core region biosynthetic process"/>
    <property type="evidence" value="ECO:0007669"/>
    <property type="project" value="InterPro"/>
</dbReference>
<keyword evidence="7" id="KW-0448">Lipopolysaccharide biosynthesis</keyword>
<evidence type="ECO:0000256" key="13">
    <source>
        <dbReference type="ARBA" id="ARBA00049201"/>
    </source>
</evidence>
<proteinExistence type="inferred from homology"/>